<dbReference type="EMBL" id="JAEAOA010000772">
    <property type="protein sequence ID" value="KAK3599259.1"/>
    <property type="molecule type" value="Genomic_DNA"/>
</dbReference>
<gene>
    <name evidence="3" type="ORF">CHS0354_012869</name>
</gene>
<reference evidence="3" key="2">
    <citation type="journal article" date="2021" name="Genome Biol. Evol.">
        <title>Developing a high-quality reference genome for a parasitic bivalve with doubly uniparental inheritance (Bivalvia: Unionida).</title>
        <authorList>
            <person name="Smith C.H."/>
        </authorList>
    </citation>
    <scope>NUCLEOTIDE SEQUENCE</scope>
    <source>
        <strain evidence="3">CHS0354</strain>
        <tissue evidence="3">Mantle</tissue>
    </source>
</reference>
<proteinExistence type="predicted"/>
<accession>A0AAE0SWB5</accession>
<dbReference type="GO" id="GO:0008270">
    <property type="term" value="F:zinc ion binding"/>
    <property type="evidence" value="ECO:0007669"/>
    <property type="project" value="InterPro"/>
</dbReference>
<sequence length="461" mass="53320">MEFRESEAMPLGVLASGRSERLMLSCVRNNLYEKKMFNETPAELMEIRQDSHTVYRNKSKSDAKITGKMILANTFQYCVNRDTKKKMCKITNMTSNPEIQFCLNRDDDGHGDVIDDDQYQCDEHGSSQIHSDEEETKYTEQNQNHSHYTRREANNAGTIPIRLFPNYGPSLKPEPFYGKECWEEYISHFENCAELCNWTKRDKVLFLAASLRGQARTYYMSLTNEEKRSYDILVARLSQRFGSSRHQNRWLARLEMRKRQPNEPIAALGDDIRQMAQKAYCNLDSKAQESLALNQFYKILPIEMKCRCIDKNCETVADAVDVVERYEAILGDECDKKKANVRAVGSNEMEHQGSNDNGRIGAMLQRIEKRLELLEKGSTPFKNVKDWRNQIQNRHAPRNEKRRTCFVCNSPDHFFRNCPTFIQCKSCTAPGHDDRKDKASSQGNESSSSTYNQGNDKPLIQ</sequence>
<evidence type="ECO:0000313" key="4">
    <source>
        <dbReference type="Proteomes" id="UP001195483"/>
    </source>
</evidence>
<dbReference type="AlphaFoldDB" id="A0AAE0SWB5"/>
<reference evidence="3" key="3">
    <citation type="submission" date="2023-05" db="EMBL/GenBank/DDBJ databases">
        <authorList>
            <person name="Smith C.H."/>
        </authorList>
    </citation>
    <scope>NUCLEOTIDE SEQUENCE</scope>
    <source>
        <strain evidence="3">CHS0354</strain>
        <tissue evidence="3">Mantle</tissue>
    </source>
</reference>
<dbReference type="InterPro" id="IPR001878">
    <property type="entry name" value="Znf_CCHC"/>
</dbReference>
<feature type="domain" description="CCHC-type" evidence="2">
    <location>
        <begin position="404"/>
        <end position="420"/>
    </location>
</feature>
<dbReference type="Proteomes" id="UP001195483">
    <property type="component" value="Unassembled WGS sequence"/>
</dbReference>
<evidence type="ECO:0000256" key="1">
    <source>
        <dbReference type="SAM" id="MobiDB-lite"/>
    </source>
</evidence>
<dbReference type="PANTHER" id="PTHR19963">
    <property type="entry name" value="CCHC-TYPE DOMAIN-CONTAINING PROTEIN"/>
    <property type="match status" value="1"/>
</dbReference>
<dbReference type="SMART" id="SM00343">
    <property type="entry name" value="ZnF_C2HC"/>
    <property type="match status" value="1"/>
</dbReference>
<reference evidence="3" key="1">
    <citation type="journal article" date="2021" name="Genome Biol. Evol.">
        <title>A High-Quality Reference Genome for a Parasitic Bivalve with Doubly Uniparental Inheritance (Bivalvia: Unionida).</title>
        <authorList>
            <person name="Smith C.H."/>
        </authorList>
    </citation>
    <scope>NUCLEOTIDE SEQUENCE</scope>
    <source>
        <strain evidence="3">CHS0354</strain>
    </source>
</reference>
<dbReference type="SUPFAM" id="SSF57756">
    <property type="entry name" value="Retrovirus zinc finger-like domains"/>
    <property type="match status" value="1"/>
</dbReference>
<name>A0AAE0SWB5_9BIVA</name>
<dbReference type="GO" id="GO:0003676">
    <property type="term" value="F:nucleic acid binding"/>
    <property type="evidence" value="ECO:0007669"/>
    <property type="project" value="InterPro"/>
</dbReference>
<protein>
    <recommendedName>
        <fullName evidence="2">CCHC-type domain-containing protein</fullName>
    </recommendedName>
</protein>
<dbReference type="Gene3D" id="4.10.60.10">
    <property type="entry name" value="Zinc finger, CCHC-type"/>
    <property type="match status" value="1"/>
</dbReference>
<feature type="compositionally biased region" description="Polar residues" evidence="1">
    <location>
        <begin position="440"/>
        <end position="455"/>
    </location>
</feature>
<dbReference type="PANTHER" id="PTHR19963:SF30">
    <property type="entry name" value="ENDONUCLEASE_EXONUCLEASE_PHOSPHATASE DOMAIN-CONTAINING PROTEIN"/>
    <property type="match status" value="1"/>
</dbReference>
<evidence type="ECO:0000313" key="3">
    <source>
        <dbReference type="EMBL" id="KAK3599259.1"/>
    </source>
</evidence>
<evidence type="ECO:0000259" key="2">
    <source>
        <dbReference type="SMART" id="SM00343"/>
    </source>
</evidence>
<comment type="caution">
    <text evidence="3">The sequence shown here is derived from an EMBL/GenBank/DDBJ whole genome shotgun (WGS) entry which is preliminary data.</text>
</comment>
<organism evidence="3 4">
    <name type="scientific">Potamilus streckersoni</name>
    <dbReference type="NCBI Taxonomy" id="2493646"/>
    <lineage>
        <taxon>Eukaryota</taxon>
        <taxon>Metazoa</taxon>
        <taxon>Spiralia</taxon>
        <taxon>Lophotrochozoa</taxon>
        <taxon>Mollusca</taxon>
        <taxon>Bivalvia</taxon>
        <taxon>Autobranchia</taxon>
        <taxon>Heteroconchia</taxon>
        <taxon>Palaeoheterodonta</taxon>
        <taxon>Unionida</taxon>
        <taxon>Unionoidea</taxon>
        <taxon>Unionidae</taxon>
        <taxon>Ambleminae</taxon>
        <taxon>Lampsilini</taxon>
        <taxon>Potamilus</taxon>
    </lineage>
</organism>
<keyword evidence="4" id="KW-1185">Reference proteome</keyword>
<dbReference type="InterPro" id="IPR036875">
    <property type="entry name" value="Znf_CCHC_sf"/>
</dbReference>
<feature type="region of interest" description="Disordered" evidence="1">
    <location>
        <begin position="429"/>
        <end position="461"/>
    </location>
</feature>